<evidence type="ECO:0000259" key="2">
    <source>
        <dbReference type="Pfam" id="PF20434"/>
    </source>
</evidence>
<dbReference type="InterPro" id="IPR050300">
    <property type="entry name" value="GDXG_lipolytic_enzyme"/>
</dbReference>
<name>A0ABU5TDU8_9MICC</name>
<dbReference type="SUPFAM" id="SSF53474">
    <property type="entry name" value="alpha/beta-Hydrolases"/>
    <property type="match status" value="1"/>
</dbReference>
<dbReference type="Gene3D" id="3.40.50.1820">
    <property type="entry name" value="alpha/beta hydrolase"/>
    <property type="match status" value="1"/>
</dbReference>
<keyword evidence="4" id="KW-1185">Reference proteome</keyword>
<accession>A0ABU5TDU8</accession>
<dbReference type="InterPro" id="IPR049492">
    <property type="entry name" value="BD-FAE-like_dom"/>
</dbReference>
<proteinExistence type="predicted"/>
<keyword evidence="1 3" id="KW-0378">Hydrolase</keyword>
<sequence>MDVILPETATGLPAVCLVHGGGWYAGSRDAFHEVMEWFAARGYPCASVGYRTDEESTMAEKMADAATGYLRFAELLGERGERAPVLMGSSAGAHLATMLAETGPAPWAPELASPWRIPSGCIPINGPGTLLEWEGIPAQIKESVQKLCRTTYEMHPDAFRSISPEHHVTGDLPPFLILLAEDEKVFPHSYVHAWAQKLRKSGTQAEVRLIPGTEHGFLYSTQGAPQREALAAIERFLSTLASKPQASDPEQPAHA</sequence>
<dbReference type="GO" id="GO:0016787">
    <property type="term" value="F:hydrolase activity"/>
    <property type="evidence" value="ECO:0007669"/>
    <property type="project" value="UniProtKB-KW"/>
</dbReference>
<comment type="caution">
    <text evidence="3">The sequence shown here is derived from an EMBL/GenBank/DDBJ whole genome shotgun (WGS) entry which is preliminary data.</text>
</comment>
<dbReference type="InterPro" id="IPR029058">
    <property type="entry name" value="AB_hydrolase_fold"/>
</dbReference>
<feature type="domain" description="BD-FAE-like" evidence="2">
    <location>
        <begin position="1"/>
        <end position="196"/>
    </location>
</feature>
<evidence type="ECO:0000313" key="4">
    <source>
        <dbReference type="Proteomes" id="UP001304769"/>
    </source>
</evidence>
<dbReference type="RefSeq" id="WP_323281178.1">
    <property type="nucleotide sequence ID" value="NZ_JAYGGQ010000025.1"/>
</dbReference>
<evidence type="ECO:0000313" key="3">
    <source>
        <dbReference type="EMBL" id="MEA5457266.1"/>
    </source>
</evidence>
<organism evidence="3 4">
    <name type="scientific">Sinomonas terricola</name>
    <dbReference type="NCBI Taxonomy" id="3110330"/>
    <lineage>
        <taxon>Bacteria</taxon>
        <taxon>Bacillati</taxon>
        <taxon>Actinomycetota</taxon>
        <taxon>Actinomycetes</taxon>
        <taxon>Micrococcales</taxon>
        <taxon>Micrococcaceae</taxon>
        <taxon>Sinomonas</taxon>
    </lineage>
</organism>
<gene>
    <name evidence="3" type="ORF">SPF06_21325</name>
</gene>
<dbReference type="EMBL" id="JAYGGQ010000025">
    <property type="protein sequence ID" value="MEA5457266.1"/>
    <property type="molecule type" value="Genomic_DNA"/>
</dbReference>
<evidence type="ECO:0000256" key="1">
    <source>
        <dbReference type="ARBA" id="ARBA00022801"/>
    </source>
</evidence>
<reference evidence="3 4" key="1">
    <citation type="submission" date="2023-12" db="EMBL/GenBank/DDBJ databases">
        <title>Sinomonas terricola sp. nov, isolated from litchi orchard soil in Guangdong, PR China.</title>
        <authorList>
            <person name="Jiaxin W."/>
            <person name="Yang Z."/>
            <person name="Honghui Z."/>
        </authorList>
    </citation>
    <scope>NUCLEOTIDE SEQUENCE [LARGE SCALE GENOMIC DNA]</scope>
    <source>
        <strain evidence="3 4">JGH33</strain>
    </source>
</reference>
<protein>
    <submittedName>
        <fullName evidence="3">Alpha/beta hydrolase</fullName>
    </submittedName>
</protein>
<dbReference type="Pfam" id="PF20434">
    <property type="entry name" value="BD-FAE"/>
    <property type="match status" value="1"/>
</dbReference>
<dbReference type="Proteomes" id="UP001304769">
    <property type="component" value="Unassembled WGS sequence"/>
</dbReference>
<dbReference type="PANTHER" id="PTHR48081">
    <property type="entry name" value="AB HYDROLASE SUPERFAMILY PROTEIN C4A8.06C"/>
    <property type="match status" value="1"/>
</dbReference>
<dbReference type="PANTHER" id="PTHR48081:SF13">
    <property type="entry name" value="ALPHA_BETA HYDROLASE"/>
    <property type="match status" value="1"/>
</dbReference>